<dbReference type="Pfam" id="PF21082">
    <property type="entry name" value="MS_channel_3rd"/>
    <property type="match status" value="1"/>
</dbReference>
<keyword evidence="8 11" id="KW-0472">Membrane</keyword>
<feature type="transmembrane region" description="Helical" evidence="11">
    <location>
        <begin position="35"/>
        <end position="60"/>
    </location>
</feature>
<gene>
    <name evidence="14" type="ORF">EQP59_06130</name>
</gene>
<protein>
    <recommendedName>
        <fullName evidence="9">Mechanosensing system component YbdG</fullName>
    </recommendedName>
    <alternativeName>
        <fullName evidence="10">Mechanosensitive channel homolog YbdG</fullName>
    </alternativeName>
</protein>
<dbReference type="PANTHER" id="PTHR30414:SF0">
    <property type="entry name" value="MINICONDUCTANCE MECHANOSENSITIVE CHANNEL YBDG"/>
    <property type="match status" value="1"/>
</dbReference>
<dbReference type="SUPFAM" id="SSF50182">
    <property type="entry name" value="Sm-like ribonucleoproteins"/>
    <property type="match status" value="1"/>
</dbReference>
<keyword evidence="5 11" id="KW-0812">Transmembrane</keyword>
<evidence type="ECO:0000259" key="13">
    <source>
        <dbReference type="Pfam" id="PF21082"/>
    </source>
</evidence>
<evidence type="ECO:0000256" key="10">
    <source>
        <dbReference type="ARBA" id="ARBA00093659"/>
    </source>
</evidence>
<keyword evidence="7" id="KW-0346">Stress response</keyword>
<dbReference type="GO" id="GO:0071470">
    <property type="term" value="P:cellular response to osmotic stress"/>
    <property type="evidence" value="ECO:0007669"/>
    <property type="project" value="InterPro"/>
</dbReference>
<dbReference type="OrthoDB" id="9775207at2"/>
<dbReference type="GO" id="GO:0008381">
    <property type="term" value="F:mechanosensitive monoatomic ion channel activity"/>
    <property type="evidence" value="ECO:0007669"/>
    <property type="project" value="InterPro"/>
</dbReference>
<dbReference type="FunFam" id="2.30.30.60:FF:000002">
    <property type="entry name" value="Mechanosensitive ion channel family protein"/>
    <property type="match status" value="1"/>
</dbReference>
<feature type="transmembrane region" description="Helical" evidence="11">
    <location>
        <begin position="156"/>
        <end position="175"/>
    </location>
</feature>
<dbReference type="Proteomes" id="UP000287701">
    <property type="component" value="Chromosome"/>
</dbReference>
<dbReference type="Pfam" id="PF00924">
    <property type="entry name" value="MS_channel_2nd"/>
    <property type="match status" value="1"/>
</dbReference>
<name>A0A3R5Y3P4_ORNRH</name>
<evidence type="ECO:0000256" key="2">
    <source>
        <dbReference type="ARBA" id="ARBA00008017"/>
    </source>
</evidence>
<dbReference type="GO" id="GO:0005886">
    <property type="term" value="C:plasma membrane"/>
    <property type="evidence" value="ECO:0007669"/>
    <property type="project" value="UniProtKB-SubCell"/>
</dbReference>
<dbReference type="InterPro" id="IPR006685">
    <property type="entry name" value="MscS_channel_2nd"/>
</dbReference>
<keyword evidence="3" id="KW-1003">Cell membrane</keyword>
<dbReference type="InterPro" id="IPR030192">
    <property type="entry name" value="YbdG"/>
</dbReference>
<evidence type="ECO:0000256" key="4">
    <source>
        <dbReference type="ARBA" id="ARBA00022519"/>
    </source>
</evidence>
<feature type="transmembrane region" description="Helical" evidence="11">
    <location>
        <begin position="181"/>
        <end position="199"/>
    </location>
</feature>
<keyword evidence="6 11" id="KW-1133">Transmembrane helix</keyword>
<accession>A0A3R5Y3P4</accession>
<dbReference type="PANTHER" id="PTHR30414">
    <property type="entry name" value="MINICONDUCTANCE MECHANOSENSITIVE CHANNEL YBDG"/>
    <property type="match status" value="1"/>
</dbReference>
<dbReference type="EMBL" id="CP035107">
    <property type="protein sequence ID" value="QAR30942.1"/>
    <property type="molecule type" value="Genomic_DNA"/>
</dbReference>
<keyword evidence="4" id="KW-0997">Cell inner membrane</keyword>
<evidence type="ECO:0000256" key="6">
    <source>
        <dbReference type="ARBA" id="ARBA00022989"/>
    </source>
</evidence>
<dbReference type="Gene3D" id="2.30.30.60">
    <property type="match status" value="1"/>
</dbReference>
<comment type="similarity">
    <text evidence="2">Belongs to the MscS (TC 1.A.23) family.</text>
</comment>
<proteinExistence type="inferred from homology"/>
<evidence type="ECO:0000256" key="7">
    <source>
        <dbReference type="ARBA" id="ARBA00023016"/>
    </source>
</evidence>
<dbReference type="InterPro" id="IPR049278">
    <property type="entry name" value="MS_channel_C"/>
</dbReference>
<feature type="domain" description="Mechanosensitive ion channel MscS C-terminal" evidence="13">
    <location>
        <begin position="341"/>
        <end position="409"/>
    </location>
</feature>
<evidence type="ECO:0000256" key="8">
    <source>
        <dbReference type="ARBA" id="ARBA00023136"/>
    </source>
</evidence>
<evidence type="ECO:0000256" key="9">
    <source>
        <dbReference type="ARBA" id="ARBA00093630"/>
    </source>
</evidence>
<dbReference type="AlphaFoldDB" id="A0A3R5Y3P4"/>
<dbReference type="InterPro" id="IPR023408">
    <property type="entry name" value="MscS_beta-dom_sf"/>
</dbReference>
<dbReference type="InterPro" id="IPR010920">
    <property type="entry name" value="LSM_dom_sf"/>
</dbReference>
<organism evidence="14 15">
    <name type="scientific">Ornithobacterium rhinotracheale</name>
    <dbReference type="NCBI Taxonomy" id="28251"/>
    <lineage>
        <taxon>Bacteria</taxon>
        <taxon>Pseudomonadati</taxon>
        <taxon>Bacteroidota</taxon>
        <taxon>Flavobacteriia</taxon>
        <taxon>Flavobacteriales</taxon>
        <taxon>Weeksellaceae</taxon>
        <taxon>Ornithobacterium</taxon>
    </lineage>
</organism>
<comment type="subcellular location">
    <subcellularLocation>
        <location evidence="1">Cell inner membrane</location>
        <topology evidence="1">Multi-pass membrane protein</topology>
    </subcellularLocation>
</comment>
<feature type="domain" description="Mechanosensitive ion channel MscS" evidence="12">
    <location>
        <begin position="201"/>
        <end position="269"/>
    </location>
</feature>
<evidence type="ECO:0000259" key="12">
    <source>
        <dbReference type="Pfam" id="PF00924"/>
    </source>
</evidence>
<evidence type="ECO:0000313" key="14">
    <source>
        <dbReference type="EMBL" id="QAR30942.1"/>
    </source>
</evidence>
<dbReference type="RefSeq" id="WP_128501406.1">
    <property type="nucleotide sequence ID" value="NZ_CP035107.1"/>
</dbReference>
<feature type="transmembrane region" description="Helical" evidence="11">
    <location>
        <begin position="83"/>
        <end position="105"/>
    </location>
</feature>
<evidence type="ECO:0000256" key="11">
    <source>
        <dbReference type="SAM" id="Phobius"/>
    </source>
</evidence>
<evidence type="ECO:0000256" key="3">
    <source>
        <dbReference type="ARBA" id="ARBA00022475"/>
    </source>
</evidence>
<evidence type="ECO:0000313" key="15">
    <source>
        <dbReference type="Proteomes" id="UP000287701"/>
    </source>
</evidence>
<feature type="transmembrane region" description="Helical" evidence="11">
    <location>
        <begin position="117"/>
        <end position="135"/>
    </location>
</feature>
<evidence type="ECO:0000256" key="1">
    <source>
        <dbReference type="ARBA" id="ARBA00004429"/>
    </source>
</evidence>
<reference evidence="14 15" key="1">
    <citation type="submission" date="2019-01" db="EMBL/GenBank/DDBJ databases">
        <title>Whole Genome of Ornithobacterium rhinotracheale FARPER-174b.</title>
        <authorList>
            <person name="Tataje-Lavanda L.A."/>
            <person name="Montalvan A."/>
            <person name="Montesinos R."/>
            <person name="Zimic M."/>
            <person name="Fernandez-Sanchez M."/>
            <person name="Fernandez-Diaz M."/>
        </authorList>
    </citation>
    <scope>NUCLEOTIDE SEQUENCE [LARGE SCALE GENOMIC DNA]</scope>
    <source>
        <strain evidence="14 15">FARPER-174b</strain>
    </source>
</reference>
<sequence>MMQIPSNSNSIFDDFYDWLHQALLELGFQNDFNRYAVVLTLFVILFVIVAVVLYVVRFILRGVMEQMVKRTNLQIFKYLRKHYFPHNVALLAPVPIILSAIPFVFRDFHALHKIAEKLVQVYIIFVIIRIVMSVIKSFFDILRERPAFKYKPMSSWSQVIHIIFLFIGCIFSYMIITGNDITTLAGVLGATSAVLLLIFKDTIMGFVASITVATNDMVRLGDWITMPEYNADGDVIEINLNTVKVQNFDKTITTIPTYKLIQNSFQNWRGMENSGGRRIKRSINIIQSTVRFIPEKELEKFLKIQGIKDYIIERQNEINQFNTENNADKNFLVNGRNFTNLGLFRKYVEIYLNNHPRIDHSKTQLVRQLAPTSKGIPVEIYAFTNTTIWREYEEIQSDIFDHLIAAIKYFDLKIFEDLHNKIDHSVAQDTFDQFDFFNQESKLK</sequence>
<evidence type="ECO:0000256" key="5">
    <source>
        <dbReference type="ARBA" id="ARBA00022692"/>
    </source>
</evidence>